<dbReference type="PANTHER" id="PTHR30143:SF0">
    <property type="entry name" value="2-KETO-4-PENTENOATE HYDRATASE"/>
    <property type="match status" value="1"/>
</dbReference>
<dbReference type="EMBL" id="VDMA02000009">
    <property type="protein sequence ID" value="KAB8183676.1"/>
    <property type="molecule type" value="Genomic_DNA"/>
</dbReference>
<evidence type="ECO:0000256" key="1">
    <source>
        <dbReference type="ARBA" id="ARBA00023239"/>
    </source>
</evidence>
<organism evidence="3 4">
    <name type="scientific">Microbispora catharanthi</name>
    <dbReference type="NCBI Taxonomy" id="1712871"/>
    <lineage>
        <taxon>Bacteria</taxon>
        <taxon>Bacillati</taxon>
        <taxon>Actinomycetota</taxon>
        <taxon>Actinomycetes</taxon>
        <taxon>Streptosporangiales</taxon>
        <taxon>Streptosporangiaceae</taxon>
        <taxon>Microbispora</taxon>
    </lineage>
</organism>
<dbReference type="SUPFAM" id="SSF56529">
    <property type="entry name" value="FAH"/>
    <property type="match status" value="1"/>
</dbReference>
<dbReference type="Gene3D" id="3.90.850.10">
    <property type="entry name" value="Fumarylacetoacetase-like, C-terminal domain"/>
    <property type="match status" value="1"/>
</dbReference>
<reference evidence="3 4" key="1">
    <citation type="submission" date="2019-10" db="EMBL/GenBank/DDBJ databases">
        <title>Nonomuraea sp. nov., isolated from Phyllanthus amarus.</title>
        <authorList>
            <person name="Klykleung N."/>
            <person name="Tanasupawat S."/>
        </authorList>
    </citation>
    <scope>NUCLEOTIDE SEQUENCE [LARGE SCALE GENOMIC DNA]</scope>
    <source>
        <strain evidence="3 4">CR1-09</strain>
    </source>
</reference>
<keyword evidence="3" id="KW-0378">Hydrolase</keyword>
<dbReference type="Proteomes" id="UP000313066">
    <property type="component" value="Unassembled WGS sequence"/>
</dbReference>
<dbReference type="Pfam" id="PF01557">
    <property type="entry name" value="FAA_hydrolase"/>
    <property type="match status" value="1"/>
</dbReference>
<evidence type="ECO:0000313" key="4">
    <source>
        <dbReference type="Proteomes" id="UP000313066"/>
    </source>
</evidence>
<proteinExistence type="predicted"/>
<dbReference type="RefSeq" id="WP_139575784.1">
    <property type="nucleotide sequence ID" value="NZ_VDMA02000009.1"/>
</dbReference>
<accession>A0A5N6BT66</accession>
<comment type="caution">
    <text evidence="3">The sequence shown here is derived from an EMBL/GenBank/DDBJ whole genome shotgun (WGS) entry which is preliminary data.</text>
</comment>
<evidence type="ECO:0000259" key="2">
    <source>
        <dbReference type="Pfam" id="PF01557"/>
    </source>
</evidence>
<dbReference type="GO" id="GO:0008684">
    <property type="term" value="F:2-oxopent-4-enoate hydratase activity"/>
    <property type="evidence" value="ECO:0007669"/>
    <property type="project" value="TreeGrafter"/>
</dbReference>
<dbReference type="GO" id="GO:0016787">
    <property type="term" value="F:hydrolase activity"/>
    <property type="evidence" value="ECO:0007669"/>
    <property type="project" value="UniProtKB-KW"/>
</dbReference>
<keyword evidence="4" id="KW-1185">Reference proteome</keyword>
<dbReference type="InterPro" id="IPR050772">
    <property type="entry name" value="Hydratase-Decarb/MhpD_sf"/>
</dbReference>
<dbReference type="GO" id="GO:0005737">
    <property type="term" value="C:cytoplasm"/>
    <property type="evidence" value="ECO:0007669"/>
    <property type="project" value="TreeGrafter"/>
</dbReference>
<keyword evidence="1" id="KW-0456">Lyase</keyword>
<dbReference type="InterPro" id="IPR011234">
    <property type="entry name" value="Fumarylacetoacetase-like_C"/>
</dbReference>
<name>A0A5N6BT66_9ACTN</name>
<gene>
    <name evidence="3" type="ORF">FH610_018590</name>
</gene>
<sequence>MSGVLDTVTDLLWEANVHRTRMPFVREFIADDDVDSAYEIQRRIVQRKIASGRTRAGRKVGLTNPLVQAKAGVNEPDYGTIMDDMVFHDGAVFDPKDYVKPKIEAEVAFALKKDLHAWDIPTIEDAIDFIAPAFELVDCHYENYGMKIVDTIADNAACAGIILGDRQPYGRVDLRDVRLSLTRDGVEITSGIGSNVMGNPINAIAWLARTACEQDVPLQAGELLLPGSIGLIMDFDFGPLYRADITGVGSVTARFAKE</sequence>
<protein>
    <submittedName>
        <fullName evidence="3">Fumarylacetoacetate hydrolase</fullName>
    </submittedName>
</protein>
<dbReference type="AlphaFoldDB" id="A0A5N6BT66"/>
<dbReference type="InterPro" id="IPR036663">
    <property type="entry name" value="Fumarylacetoacetase_C_sf"/>
</dbReference>
<feature type="domain" description="Fumarylacetoacetase-like C-terminal" evidence="2">
    <location>
        <begin position="85"/>
        <end position="254"/>
    </location>
</feature>
<dbReference type="PANTHER" id="PTHR30143">
    <property type="entry name" value="ACID HYDRATASE"/>
    <property type="match status" value="1"/>
</dbReference>
<evidence type="ECO:0000313" key="3">
    <source>
        <dbReference type="EMBL" id="KAB8183676.1"/>
    </source>
</evidence>